<dbReference type="EMBL" id="JASMWN010000001">
    <property type="protein sequence ID" value="MDU9002505.1"/>
    <property type="molecule type" value="Genomic_DNA"/>
</dbReference>
<sequence length="86" mass="9172">MNISIALPALAPQPTGHPASLPAEPKRPDSTQMVTPASEGETSAQTGQRRTGDGEQQEAAPPSAIQIKIMEMLDQQARELDQDPQL</sequence>
<dbReference type="Proteomes" id="UP001255416">
    <property type="component" value="Unassembled WGS sequence"/>
</dbReference>
<gene>
    <name evidence="2" type="ORF">QO231_01415</name>
</gene>
<accession>A0ABU3V8L2</accession>
<comment type="caution">
    <text evidence="2">The sequence shown here is derived from an EMBL/GenBank/DDBJ whole genome shotgun (WGS) entry which is preliminary data.</text>
</comment>
<evidence type="ECO:0000313" key="3">
    <source>
        <dbReference type="Proteomes" id="UP001255416"/>
    </source>
</evidence>
<evidence type="ECO:0000256" key="1">
    <source>
        <dbReference type="SAM" id="MobiDB-lite"/>
    </source>
</evidence>
<reference evidence="3" key="1">
    <citation type="submission" date="2023-05" db="EMBL/GenBank/DDBJ databases">
        <title>Sedimentitalea sp. nov. JM2-8.</title>
        <authorList>
            <person name="Huang J."/>
        </authorList>
    </citation>
    <scope>NUCLEOTIDE SEQUENCE [LARGE SCALE GENOMIC DNA]</scope>
    <source>
        <strain evidence="3">KHS03</strain>
    </source>
</reference>
<protein>
    <submittedName>
        <fullName evidence="2">Uncharacterized protein</fullName>
    </submittedName>
</protein>
<feature type="region of interest" description="Disordered" evidence="1">
    <location>
        <begin position="1"/>
        <end position="66"/>
    </location>
</feature>
<organism evidence="2 3">
    <name type="scientific">Sedimentitalea todarodis</name>
    <dbReference type="NCBI Taxonomy" id="1631240"/>
    <lineage>
        <taxon>Bacteria</taxon>
        <taxon>Pseudomonadati</taxon>
        <taxon>Pseudomonadota</taxon>
        <taxon>Alphaproteobacteria</taxon>
        <taxon>Rhodobacterales</taxon>
        <taxon>Paracoccaceae</taxon>
        <taxon>Sedimentitalea</taxon>
    </lineage>
</organism>
<dbReference type="RefSeq" id="WP_316772420.1">
    <property type="nucleotide sequence ID" value="NZ_JASMWN010000001.1"/>
</dbReference>
<name>A0ABU3V8L2_9RHOB</name>
<keyword evidence="3" id="KW-1185">Reference proteome</keyword>
<proteinExistence type="predicted"/>
<evidence type="ECO:0000313" key="2">
    <source>
        <dbReference type="EMBL" id="MDU9002505.1"/>
    </source>
</evidence>
<feature type="compositionally biased region" description="Polar residues" evidence="1">
    <location>
        <begin position="30"/>
        <end position="49"/>
    </location>
</feature>